<evidence type="ECO:0000313" key="2">
    <source>
        <dbReference type="Proteomes" id="UP000015525"/>
    </source>
</evidence>
<protein>
    <submittedName>
        <fullName evidence="1">Uncharacterized protein</fullName>
    </submittedName>
</protein>
<proteinExistence type="predicted"/>
<organism evidence="1 2">
    <name type="scientific">Sphingobium quisquiliarum P25</name>
    <dbReference type="NCBI Taxonomy" id="1329909"/>
    <lineage>
        <taxon>Bacteria</taxon>
        <taxon>Pseudomonadati</taxon>
        <taxon>Pseudomonadota</taxon>
        <taxon>Alphaproteobacteria</taxon>
        <taxon>Sphingomonadales</taxon>
        <taxon>Sphingomonadaceae</taxon>
        <taxon>Sphingobium</taxon>
    </lineage>
</organism>
<dbReference type="EMBL" id="ATHO01000023">
    <property type="protein sequence ID" value="EQB11643.1"/>
    <property type="molecule type" value="Genomic_DNA"/>
</dbReference>
<dbReference type="AlphaFoldDB" id="T0HHK7"/>
<gene>
    <name evidence="1" type="ORF">L288_03340</name>
</gene>
<accession>T0HHK7</accession>
<dbReference type="Proteomes" id="UP000015525">
    <property type="component" value="Unassembled WGS sequence"/>
</dbReference>
<dbReference type="PATRIC" id="fig|1329909.3.peg.630"/>
<comment type="caution">
    <text evidence="1">The sequence shown here is derived from an EMBL/GenBank/DDBJ whole genome shotgun (WGS) entry which is preliminary data.</text>
</comment>
<keyword evidence="2" id="KW-1185">Reference proteome</keyword>
<name>T0HHK7_9SPHN</name>
<sequence>MNINEQARFEQLAKHNQDLASNAGSPNIRAVHEAWASFYKRLIAISPFDTPKCACCEPRP</sequence>
<evidence type="ECO:0000313" key="1">
    <source>
        <dbReference type="EMBL" id="EQB11643.1"/>
    </source>
</evidence>
<reference evidence="1 2" key="1">
    <citation type="journal article" date="2013" name="Genome Announc.">
        <title>Draft Genome Sequence of Sphingobium quisquiliarum Strain P25T, a Novel Hexachlorocyclohexane (HCH)-Degrading Bacterium Isolated from an HCH Dumpsite.</title>
        <authorList>
            <person name="Kumar Singh A."/>
            <person name="Sangwan N."/>
            <person name="Sharma A."/>
            <person name="Gupta V."/>
            <person name="Khurana J.P."/>
            <person name="Lal R."/>
        </authorList>
    </citation>
    <scope>NUCLEOTIDE SEQUENCE [LARGE SCALE GENOMIC DNA]</scope>
    <source>
        <strain evidence="1 2">P25</strain>
    </source>
</reference>